<keyword evidence="7" id="KW-0067">ATP-binding</keyword>
<protein>
    <recommendedName>
        <fullName evidence="2">histidine kinase</fullName>
        <ecNumber evidence="2">2.7.13.3</ecNumber>
    </recommendedName>
</protein>
<sequence>MPGQDRPSRTHLRRPRAADVLFVAPAVVATVLDLWWAIPSLEDRHDGHHFTLWGWLDTTTSTVVLVMGVAWLLILLQRRRWPLASHVAMVTASVVMTFSSPSAQPIAGTLLTLFAVARVARLRSSLVALALGIGVLSMGPFWYDLPTTLALVVVEASMWATCVATWLFGRREHRAVDREAQLRDELAALGEQAATMERQRIARELHDILAHSVSAMMMQAAGARAVTRVIAQGQPDEPRLGTVEGALGRIEDVGAQSMRELQRLLGALREDDSPLAAMAGATDPLPGLGDVEELAEVTRQSGLIVQVHTSGEPVELDPSVRLAGYRVVQESLANAMKHAGRGAVVDVYIGWTPAALQLNVRSRAGHDGLRPGAAGGGAGLVGLHERVELVGGVFRSGWVGEEFVTTAVLPLTGDPDAGPAVDESPAEEAPGESTTTGEGSAARPAHLHAVDSPQDGVA</sequence>
<comment type="caution">
    <text evidence="12">The sequence shown here is derived from an EMBL/GenBank/DDBJ whole genome shotgun (WGS) entry which is preliminary data.</text>
</comment>
<evidence type="ECO:0000256" key="3">
    <source>
        <dbReference type="ARBA" id="ARBA00022553"/>
    </source>
</evidence>
<keyword evidence="6 12" id="KW-0418">Kinase</keyword>
<keyword evidence="10" id="KW-1133">Transmembrane helix</keyword>
<dbReference type="SUPFAM" id="SSF55874">
    <property type="entry name" value="ATPase domain of HSP90 chaperone/DNA topoisomerase II/histidine kinase"/>
    <property type="match status" value="1"/>
</dbReference>
<dbReference type="Proteomes" id="UP000605670">
    <property type="component" value="Unassembled WGS sequence"/>
</dbReference>
<keyword evidence="10" id="KW-0472">Membrane</keyword>
<dbReference type="RefSeq" id="WP_188431798.1">
    <property type="nucleotide sequence ID" value="NZ_BAABKH010000006.1"/>
</dbReference>
<dbReference type="Pfam" id="PF07730">
    <property type="entry name" value="HisKA_3"/>
    <property type="match status" value="1"/>
</dbReference>
<evidence type="ECO:0000256" key="4">
    <source>
        <dbReference type="ARBA" id="ARBA00022679"/>
    </source>
</evidence>
<dbReference type="GO" id="GO:0046983">
    <property type="term" value="F:protein dimerization activity"/>
    <property type="evidence" value="ECO:0007669"/>
    <property type="project" value="InterPro"/>
</dbReference>
<dbReference type="EMBL" id="BMEM01000005">
    <property type="protein sequence ID" value="GGF58388.1"/>
    <property type="molecule type" value="Genomic_DNA"/>
</dbReference>
<evidence type="ECO:0000256" key="8">
    <source>
        <dbReference type="ARBA" id="ARBA00023012"/>
    </source>
</evidence>
<dbReference type="InterPro" id="IPR036890">
    <property type="entry name" value="HATPase_C_sf"/>
</dbReference>
<dbReference type="GO" id="GO:0005524">
    <property type="term" value="F:ATP binding"/>
    <property type="evidence" value="ECO:0007669"/>
    <property type="project" value="UniProtKB-KW"/>
</dbReference>
<keyword evidence="3" id="KW-0597">Phosphoprotein</keyword>
<evidence type="ECO:0000256" key="1">
    <source>
        <dbReference type="ARBA" id="ARBA00000085"/>
    </source>
</evidence>
<dbReference type="GO" id="GO:0000155">
    <property type="term" value="F:phosphorelay sensor kinase activity"/>
    <property type="evidence" value="ECO:0007669"/>
    <property type="project" value="InterPro"/>
</dbReference>
<feature type="transmembrane region" description="Helical" evidence="10">
    <location>
        <begin position="20"/>
        <end position="38"/>
    </location>
</feature>
<organism evidence="12 13">
    <name type="scientific">Ornithinimicrobium tianjinense</name>
    <dbReference type="NCBI Taxonomy" id="1195761"/>
    <lineage>
        <taxon>Bacteria</taxon>
        <taxon>Bacillati</taxon>
        <taxon>Actinomycetota</taxon>
        <taxon>Actinomycetes</taxon>
        <taxon>Micrococcales</taxon>
        <taxon>Ornithinimicrobiaceae</taxon>
        <taxon>Ornithinimicrobium</taxon>
    </lineage>
</organism>
<dbReference type="EC" id="2.7.13.3" evidence="2"/>
<dbReference type="GO" id="GO:0016020">
    <property type="term" value="C:membrane"/>
    <property type="evidence" value="ECO:0007669"/>
    <property type="project" value="InterPro"/>
</dbReference>
<evidence type="ECO:0000256" key="9">
    <source>
        <dbReference type="SAM" id="MobiDB-lite"/>
    </source>
</evidence>
<dbReference type="InterPro" id="IPR050482">
    <property type="entry name" value="Sensor_HK_TwoCompSys"/>
</dbReference>
<dbReference type="AlphaFoldDB" id="A0A917F9U1"/>
<evidence type="ECO:0000256" key="10">
    <source>
        <dbReference type="SAM" id="Phobius"/>
    </source>
</evidence>
<keyword evidence="5" id="KW-0547">Nucleotide-binding</keyword>
<reference evidence="12" key="2">
    <citation type="submission" date="2020-09" db="EMBL/GenBank/DDBJ databases">
        <authorList>
            <person name="Sun Q."/>
            <person name="Zhou Y."/>
        </authorList>
    </citation>
    <scope>NUCLEOTIDE SEQUENCE</scope>
    <source>
        <strain evidence="12">CGMCC 1.12160</strain>
    </source>
</reference>
<keyword evidence="10" id="KW-0812">Transmembrane</keyword>
<dbReference type="PANTHER" id="PTHR24421:SF10">
    <property type="entry name" value="NITRATE_NITRITE SENSOR PROTEIN NARQ"/>
    <property type="match status" value="1"/>
</dbReference>
<gene>
    <name evidence="12" type="ORF">GCM10011366_27760</name>
</gene>
<proteinExistence type="predicted"/>
<comment type="catalytic activity">
    <reaction evidence="1">
        <text>ATP + protein L-histidine = ADP + protein N-phospho-L-histidine.</text>
        <dbReference type="EC" id="2.7.13.3"/>
    </reaction>
</comment>
<evidence type="ECO:0000259" key="11">
    <source>
        <dbReference type="Pfam" id="PF07730"/>
    </source>
</evidence>
<dbReference type="Gene3D" id="1.20.5.1930">
    <property type="match status" value="1"/>
</dbReference>
<dbReference type="InterPro" id="IPR011712">
    <property type="entry name" value="Sig_transdc_His_kin_sub3_dim/P"/>
</dbReference>
<feature type="region of interest" description="Disordered" evidence="9">
    <location>
        <begin position="410"/>
        <end position="458"/>
    </location>
</feature>
<keyword evidence="13" id="KW-1185">Reference proteome</keyword>
<dbReference type="Gene3D" id="3.30.565.10">
    <property type="entry name" value="Histidine kinase-like ATPase, C-terminal domain"/>
    <property type="match status" value="1"/>
</dbReference>
<feature type="transmembrane region" description="Helical" evidence="10">
    <location>
        <begin position="149"/>
        <end position="168"/>
    </location>
</feature>
<evidence type="ECO:0000313" key="12">
    <source>
        <dbReference type="EMBL" id="GGF58388.1"/>
    </source>
</evidence>
<evidence type="ECO:0000256" key="5">
    <source>
        <dbReference type="ARBA" id="ARBA00022741"/>
    </source>
</evidence>
<reference evidence="12" key="1">
    <citation type="journal article" date="2014" name="Int. J. Syst. Evol. Microbiol.">
        <title>Complete genome sequence of Corynebacterium casei LMG S-19264T (=DSM 44701T), isolated from a smear-ripened cheese.</title>
        <authorList>
            <consortium name="US DOE Joint Genome Institute (JGI-PGF)"/>
            <person name="Walter F."/>
            <person name="Albersmeier A."/>
            <person name="Kalinowski J."/>
            <person name="Ruckert C."/>
        </authorList>
    </citation>
    <scope>NUCLEOTIDE SEQUENCE</scope>
    <source>
        <strain evidence="12">CGMCC 1.12160</strain>
    </source>
</reference>
<accession>A0A917F9U1</accession>
<feature type="domain" description="Signal transduction histidine kinase subgroup 3 dimerisation and phosphoacceptor" evidence="11">
    <location>
        <begin position="197"/>
        <end position="272"/>
    </location>
</feature>
<keyword evidence="8" id="KW-0902">Two-component regulatory system</keyword>
<evidence type="ECO:0000256" key="7">
    <source>
        <dbReference type="ARBA" id="ARBA00022840"/>
    </source>
</evidence>
<evidence type="ECO:0000256" key="2">
    <source>
        <dbReference type="ARBA" id="ARBA00012438"/>
    </source>
</evidence>
<dbReference type="PANTHER" id="PTHR24421">
    <property type="entry name" value="NITRATE/NITRITE SENSOR PROTEIN NARX-RELATED"/>
    <property type="match status" value="1"/>
</dbReference>
<evidence type="ECO:0000313" key="13">
    <source>
        <dbReference type="Proteomes" id="UP000605670"/>
    </source>
</evidence>
<feature type="transmembrane region" description="Helical" evidence="10">
    <location>
        <begin position="126"/>
        <end position="143"/>
    </location>
</feature>
<keyword evidence="4" id="KW-0808">Transferase</keyword>
<feature type="transmembrane region" description="Helical" evidence="10">
    <location>
        <begin position="58"/>
        <end position="76"/>
    </location>
</feature>
<evidence type="ECO:0000256" key="6">
    <source>
        <dbReference type="ARBA" id="ARBA00022777"/>
    </source>
</evidence>
<name>A0A917F9U1_9MICO</name>